<evidence type="ECO:0000313" key="2">
    <source>
        <dbReference type="Proteomes" id="UP000664277"/>
    </source>
</evidence>
<dbReference type="AlphaFoldDB" id="A0A8J7TM58"/>
<sequence>MFKNRNRKWIPVSLKETVFRSFLVFGLATFVLSALPVQAQSTLGSPYSGWAPTQQVPGATFMPGTYPGYYPGAYPGSYPGVYPGVYPGMGTGLLPSAIPGTNTGMYGTINPMFAGNIGAPVPMGGANFSFRLGNVNCNMWRAPSGYYYPYYPGFSGFGQGLVNTIYVAPNSQEQPVAKQPPVSVQFSDTFKFLEDAKKDSKISDADYTHLKRRATDIQNKERSYRIAQGGTLDSDYENEIRRDLDNLSNEIAQRVKQ</sequence>
<name>A0A8J7TM58_9BACT</name>
<dbReference type="EMBL" id="JAFLCK010000004">
    <property type="protein sequence ID" value="MBN8659668.1"/>
    <property type="molecule type" value="Genomic_DNA"/>
</dbReference>
<gene>
    <name evidence="1" type="ORF">J0M35_04850</name>
</gene>
<organism evidence="1 2">
    <name type="scientific">Candidatus Obscuribacter phosphatis</name>
    <dbReference type="NCBI Taxonomy" id="1906157"/>
    <lineage>
        <taxon>Bacteria</taxon>
        <taxon>Bacillati</taxon>
        <taxon>Candidatus Melainabacteria</taxon>
        <taxon>Candidatus Obscuribacterales</taxon>
        <taxon>Candidatus Obscuribacteraceae</taxon>
        <taxon>Candidatus Obscuribacter</taxon>
    </lineage>
</organism>
<comment type="caution">
    <text evidence="1">The sequence shown here is derived from an EMBL/GenBank/DDBJ whole genome shotgun (WGS) entry which is preliminary data.</text>
</comment>
<dbReference type="Proteomes" id="UP000664277">
    <property type="component" value="Unassembled WGS sequence"/>
</dbReference>
<reference evidence="1" key="1">
    <citation type="submission" date="2021-02" db="EMBL/GenBank/DDBJ databases">
        <title>Genome-Resolved Metagenomics of a Microbial Community Performing Photosynthetic Biological Nutrient Removal.</title>
        <authorList>
            <person name="Mcdaniel E.A."/>
        </authorList>
    </citation>
    <scope>NUCLEOTIDE SEQUENCE</scope>
    <source>
        <strain evidence="1">UWPOB_OBS1</strain>
    </source>
</reference>
<proteinExistence type="predicted"/>
<protein>
    <submittedName>
        <fullName evidence="1">Uncharacterized protein</fullName>
    </submittedName>
</protein>
<accession>A0A8J7TM58</accession>
<evidence type="ECO:0000313" key="1">
    <source>
        <dbReference type="EMBL" id="MBN8659668.1"/>
    </source>
</evidence>